<dbReference type="EMBL" id="DUZY01000001">
    <property type="protein sequence ID" value="DAD20477.1"/>
    <property type="molecule type" value="Genomic_DNA"/>
</dbReference>
<sequence length="162" mass="17974">MNRRVRSLSRSAAKGDEGFYRYLKPGALAQIRDSRISARCQRLDLQAQISTYRFTSSLSSSVSTGSSIQAQIATIDGFPCFGRRIHSPRCPQRKKLVAAKSIFFLSSNPSSPVSDSLDPLMDVLKGWLSNLSLFKDLHCMQMGVGEFLTIKPLPRVLLCTCL</sequence>
<dbReference type="PANTHER" id="PTHR35495">
    <property type="entry name" value="OS06G0679600 PROTEIN"/>
    <property type="match status" value="1"/>
</dbReference>
<gene>
    <name evidence="1" type="ORF">HUJ06_021940</name>
</gene>
<proteinExistence type="predicted"/>
<comment type="caution">
    <text evidence="1">The sequence shown here is derived from an EMBL/GenBank/DDBJ whole genome shotgun (WGS) entry which is preliminary data.</text>
</comment>
<protein>
    <submittedName>
        <fullName evidence="1">Uncharacterized protein</fullName>
    </submittedName>
</protein>
<name>A0A822XJM2_NELNU</name>
<dbReference type="Proteomes" id="UP000607653">
    <property type="component" value="Unassembled WGS sequence"/>
</dbReference>
<dbReference type="PANTHER" id="PTHR35495:SF1">
    <property type="entry name" value="OS06G0679600 PROTEIN"/>
    <property type="match status" value="1"/>
</dbReference>
<accession>A0A822XJM2</accession>
<reference evidence="1 2" key="1">
    <citation type="journal article" date="2020" name="Mol. Biol. Evol.">
        <title>Distinct Expression and Methylation Patterns for Genes with Different Fates following a Single Whole-Genome Duplication in Flowering Plants.</title>
        <authorList>
            <person name="Shi T."/>
            <person name="Rahmani R.S."/>
            <person name="Gugger P.F."/>
            <person name="Wang M."/>
            <person name="Li H."/>
            <person name="Zhang Y."/>
            <person name="Li Z."/>
            <person name="Wang Q."/>
            <person name="Van de Peer Y."/>
            <person name="Marchal K."/>
            <person name="Chen J."/>
        </authorList>
    </citation>
    <scope>NUCLEOTIDE SEQUENCE [LARGE SCALE GENOMIC DNA]</scope>
    <source>
        <tissue evidence="1">Leaf</tissue>
    </source>
</reference>
<keyword evidence="2" id="KW-1185">Reference proteome</keyword>
<dbReference type="AlphaFoldDB" id="A0A822XJM2"/>
<evidence type="ECO:0000313" key="2">
    <source>
        <dbReference type="Proteomes" id="UP000607653"/>
    </source>
</evidence>
<organism evidence="1 2">
    <name type="scientific">Nelumbo nucifera</name>
    <name type="common">Sacred lotus</name>
    <dbReference type="NCBI Taxonomy" id="4432"/>
    <lineage>
        <taxon>Eukaryota</taxon>
        <taxon>Viridiplantae</taxon>
        <taxon>Streptophyta</taxon>
        <taxon>Embryophyta</taxon>
        <taxon>Tracheophyta</taxon>
        <taxon>Spermatophyta</taxon>
        <taxon>Magnoliopsida</taxon>
        <taxon>Proteales</taxon>
        <taxon>Nelumbonaceae</taxon>
        <taxon>Nelumbo</taxon>
    </lineage>
</organism>
<evidence type="ECO:0000313" key="1">
    <source>
        <dbReference type="EMBL" id="DAD20477.1"/>
    </source>
</evidence>